<evidence type="ECO:0000256" key="3">
    <source>
        <dbReference type="RuleBase" id="RU362003"/>
    </source>
</evidence>
<dbReference type="NCBIfam" id="TIGR01787">
    <property type="entry name" value="squalene_cyclas"/>
    <property type="match status" value="1"/>
</dbReference>
<dbReference type="RefSeq" id="XP_033670064.1">
    <property type="nucleotide sequence ID" value="XM_033810513.1"/>
</dbReference>
<dbReference type="EMBL" id="ML993588">
    <property type="protein sequence ID" value="KAF2169175.1"/>
    <property type="molecule type" value="Genomic_DNA"/>
</dbReference>
<accession>A0A6A6CPZ7</accession>
<dbReference type="GO" id="GO:0005811">
    <property type="term" value="C:lipid droplet"/>
    <property type="evidence" value="ECO:0007669"/>
    <property type="project" value="InterPro"/>
</dbReference>
<dbReference type="SFLD" id="SFLDG01016">
    <property type="entry name" value="Prenyltransferase_Like_2"/>
    <property type="match status" value="1"/>
</dbReference>
<dbReference type="InterPro" id="IPR008930">
    <property type="entry name" value="Terpenoid_cyclase/PrenylTrfase"/>
</dbReference>
<evidence type="ECO:0000313" key="6">
    <source>
        <dbReference type="EMBL" id="KAF2169175.1"/>
    </source>
</evidence>
<dbReference type="GeneID" id="54563785"/>
<dbReference type="OrthoDB" id="3650469at2759"/>
<organism evidence="6 7">
    <name type="scientific">Zasmidium cellare ATCC 36951</name>
    <dbReference type="NCBI Taxonomy" id="1080233"/>
    <lineage>
        <taxon>Eukaryota</taxon>
        <taxon>Fungi</taxon>
        <taxon>Dikarya</taxon>
        <taxon>Ascomycota</taxon>
        <taxon>Pezizomycotina</taxon>
        <taxon>Dothideomycetes</taxon>
        <taxon>Dothideomycetidae</taxon>
        <taxon>Mycosphaerellales</taxon>
        <taxon>Mycosphaerellaceae</taxon>
        <taxon>Zasmidium</taxon>
    </lineage>
</organism>
<dbReference type="InterPro" id="IPR018333">
    <property type="entry name" value="Squalene_cyclase"/>
</dbReference>
<evidence type="ECO:0000256" key="1">
    <source>
        <dbReference type="ARBA" id="ARBA00022737"/>
    </source>
</evidence>
<dbReference type="InterPro" id="IPR032697">
    <property type="entry name" value="SQ_cyclase_N"/>
</dbReference>
<dbReference type="InterPro" id="IPR032696">
    <property type="entry name" value="SQ_cyclase_C"/>
</dbReference>
<dbReference type="Proteomes" id="UP000799537">
    <property type="component" value="Unassembled WGS sequence"/>
</dbReference>
<evidence type="ECO:0000256" key="2">
    <source>
        <dbReference type="ARBA" id="ARBA00023235"/>
    </source>
</evidence>
<feature type="domain" description="Squalene cyclase N-terminal" evidence="5">
    <location>
        <begin position="30"/>
        <end position="328"/>
    </location>
</feature>
<name>A0A6A6CPZ7_ZASCE</name>
<feature type="domain" description="Squalene cyclase C-terminal" evidence="4">
    <location>
        <begin position="338"/>
        <end position="701"/>
    </location>
</feature>
<dbReference type="Pfam" id="PF13243">
    <property type="entry name" value="SQHop_cyclase_C"/>
    <property type="match status" value="1"/>
</dbReference>
<dbReference type="PANTHER" id="PTHR11764:SF82">
    <property type="entry name" value="TERPENE CYCLASE_MUTASE FAMILY MEMBER"/>
    <property type="match status" value="1"/>
</dbReference>
<dbReference type="Gene3D" id="1.50.10.20">
    <property type="match status" value="2"/>
</dbReference>
<comment type="similarity">
    <text evidence="3">Belongs to the terpene cyclase/mutase family.</text>
</comment>
<dbReference type="EC" id="5.4.99.-" evidence="3"/>
<dbReference type="AlphaFoldDB" id="A0A6A6CPZ7"/>
<sequence length="709" mass="79481">MTSIQTVENAEDSEPLEDRLAKQCRESILAARRYAFAYMISGDHWNGEVRSNVTITAEYVFLYHYLGIDERLDRNALISFLESQQLPDGSWSIAPEHPGDLSVSCEAYLALKLLGVSPKAQKMESARAFIQSKGGLSSVRVFTRIYLAMFGLMSWDYVPQLLPELILVHDSAPISIYRFSSWARVTLVPLIVICYHRPVFALPNGRSSSNDYLDELWLHPSRKVVKYAIPYRNLVQNRNFVGMCAKFADTVLFYLSKIRLPGSYMLRQYAVRKCVEWILAHQEPSGDWAGIFPPLHASIVAIHLEGIPFDDLRFQRALQAIERFTITDRLGKRAQPCVSAGWDTALMVTALLDTCREPDDATSEVRQCIDSAIQWMNNRQSIGCPGDWRIYRPLINSGGHAFGYFNSWYPDLDDTQAVVVACMKADSTSITSDHVVAALEWLLGMQSSDGGWSAFDYDNDKLYLNQIPFSDMDALCDPATADVTGGVLEAFGLVLQAYETSMETMTRTAMTAKIEKACESAINFVLKHQESNGSWWGRWGCNYTYGTSKALVGLKYFITRKGYGALFEVVQHGVDFLCRCQNPDGGWGESTLSYVEPISTAPGHVEYVAADSTPSQTAWALIALLAYRPTSDEHITKGISFLVRTQTEEGHGRQVNGCNLGDRTGRSWPEPSYTAPVVPGHMMLGYEFYSHYWPMMALGRFVTKKAQEG</sequence>
<reference evidence="6" key="1">
    <citation type="journal article" date="2020" name="Stud. Mycol.">
        <title>101 Dothideomycetes genomes: a test case for predicting lifestyles and emergence of pathogens.</title>
        <authorList>
            <person name="Haridas S."/>
            <person name="Albert R."/>
            <person name="Binder M."/>
            <person name="Bloem J."/>
            <person name="Labutti K."/>
            <person name="Salamov A."/>
            <person name="Andreopoulos B."/>
            <person name="Baker S."/>
            <person name="Barry K."/>
            <person name="Bills G."/>
            <person name="Bluhm B."/>
            <person name="Cannon C."/>
            <person name="Castanera R."/>
            <person name="Culley D."/>
            <person name="Daum C."/>
            <person name="Ezra D."/>
            <person name="Gonzalez J."/>
            <person name="Henrissat B."/>
            <person name="Kuo A."/>
            <person name="Liang C."/>
            <person name="Lipzen A."/>
            <person name="Lutzoni F."/>
            <person name="Magnuson J."/>
            <person name="Mondo S."/>
            <person name="Nolan M."/>
            <person name="Ohm R."/>
            <person name="Pangilinan J."/>
            <person name="Park H.-J."/>
            <person name="Ramirez L."/>
            <person name="Alfaro M."/>
            <person name="Sun H."/>
            <person name="Tritt A."/>
            <person name="Yoshinaga Y."/>
            <person name="Zwiers L.-H."/>
            <person name="Turgeon B."/>
            <person name="Goodwin S."/>
            <person name="Spatafora J."/>
            <person name="Crous P."/>
            <person name="Grigoriev I."/>
        </authorList>
    </citation>
    <scope>NUCLEOTIDE SEQUENCE</scope>
    <source>
        <strain evidence="6">ATCC 36951</strain>
    </source>
</reference>
<evidence type="ECO:0000313" key="7">
    <source>
        <dbReference type="Proteomes" id="UP000799537"/>
    </source>
</evidence>
<protein>
    <recommendedName>
        <fullName evidence="3">Terpene cyclase/mutase family member</fullName>
        <ecNumber evidence="3">5.4.99.-</ecNumber>
    </recommendedName>
</protein>
<proteinExistence type="inferred from homology"/>
<evidence type="ECO:0000259" key="4">
    <source>
        <dbReference type="Pfam" id="PF13243"/>
    </source>
</evidence>
<dbReference type="SUPFAM" id="SSF48239">
    <property type="entry name" value="Terpenoid cyclases/Protein prenyltransferases"/>
    <property type="match status" value="2"/>
</dbReference>
<gene>
    <name evidence="6" type="ORF">M409DRAFT_36183</name>
</gene>
<dbReference type="InterPro" id="IPR006400">
    <property type="entry name" value="Hopene-cyclase"/>
</dbReference>
<dbReference type="Pfam" id="PF13249">
    <property type="entry name" value="SQHop_cyclase_N"/>
    <property type="match status" value="1"/>
</dbReference>
<keyword evidence="7" id="KW-1185">Reference proteome</keyword>
<dbReference type="GO" id="GO:0016104">
    <property type="term" value="P:triterpenoid biosynthetic process"/>
    <property type="evidence" value="ECO:0007669"/>
    <property type="project" value="InterPro"/>
</dbReference>
<evidence type="ECO:0000259" key="5">
    <source>
        <dbReference type="Pfam" id="PF13249"/>
    </source>
</evidence>
<dbReference type="NCBIfam" id="TIGR01507">
    <property type="entry name" value="hopene_cyclase"/>
    <property type="match status" value="1"/>
</dbReference>
<dbReference type="PANTHER" id="PTHR11764">
    <property type="entry name" value="TERPENE CYCLASE/MUTASE FAMILY MEMBER"/>
    <property type="match status" value="1"/>
</dbReference>
<keyword evidence="2 3" id="KW-0413">Isomerase</keyword>
<keyword evidence="1" id="KW-0677">Repeat</keyword>
<dbReference type="GO" id="GO:0016866">
    <property type="term" value="F:intramolecular transferase activity"/>
    <property type="evidence" value="ECO:0007669"/>
    <property type="project" value="InterPro"/>
</dbReference>